<dbReference type="GO" id="GO:0044283">
    <property type="term" value="P:small molecule biosynthetic process"/>
    <property type="evidence" value="ECO:0007669"/>
    <property type="project" value="UniProtKB-ARBA"/>
</dbReference>
<dbReference type="RefSeq" id="XP_007723158.1">
    <property type="nucleotide sequence ID" value="XM_007724968.1"/>
</dbReference>
<dbReference type="InterPro" id="IPR044861">
    <property type="entry name" value="IPNS-like_FE2OG_OXY"/>
</dbReference>
<dbReference type="PROSITE" id="PS51471">
    <property type="entry name" value="FE2OG_OXY"/>
    <property type="match status" value="1"/>
</dbReference>
<evidence type="ECO:0000313" key="4">
    <source>
        <dbReference type="EMBL" id="EXJ90964.1"/>
    </source>
</evidence>
<dbReference type="InterPro" id="IPR026992">
    <property type="entry name" value="DIOX_N"/>
</dbReference>
<organism evidence="4 5">
    <name type="scientific">Capronia coronata CBS 617.96</name>
    <dbReference type="NCBI Taxonomy" id="1182541"/>
    <lineage>
        <taxon>Eukaryota</taxon>
        <taxon>Fungi</taxon>
        <taxon>Dikarya</taxon>
        <taxon>Ascomycota</taxon>
        <taxon>Pezizomycotina</taxon>
        <taxon>Eurotiomycetes</taxon>
        <taxon>Chaetothyriomycetidae</taxon>
        <taxon>Chaetothyriales</taxon>
        <taxon>Herpotrichiellaceae</taxon>
        <taxon>Capronia</taxon>
    </lineage>
</organism>
<dbReference type="GeneID" id="19158957"/>
<dbReference type="eggNOG" id="KOG0143">
    <property type="taxonomic scope" value="Eukaryota"/>
</dbReference>
<dbReference type="Pfam" id="PF14226">
    <property type="entry name" value="DIOX_N"/>
    <property type="match status" value="1"/>
</dbReference>
<comment type="similarity">
    <text evidence="1 2">Belongs to the iron/ascorbate-dependent oxidoreductase family.</text>
</comment>
<gene>
    <name evidence="4" type="ORF">A1O1_04071</name>
</gene>
<protein>
    <recommendedName>
        <fullName evidence="3">Fe2OG dioxygenase domain-containing protein</fullName>
    </recommendedName>
</protein>
<dbReference type="GO" id="GO:0016491">
    <property type="term" value="F:oxidoreductase activity"/>
    <property type="evidence" value="ECO:0007669"/>
    <property type="project" value="UniProtKB-KW"/>
</dbReference>
<evidence type="ECO:0000256" key="1">
    <source>
        <dbReference type="ARBA" id="ARBA00008056"/>
    </source>
</evidence>
<dbReference type="InterPro" id="IPR050231">
    <property type="entry name" value="Iron_ascorbate_oxido_reductase"/>
</dbReference>
<dbReference type="InterPro" id="IPR005123">
    <property type="entry name" value="Oxoglu/Fe-dep_dioxygenase_dom"/>
</dbReference>
<dbReference type="InterPro" id="IPR027443">
    <property type="entry name" value="IPNS-like_sf"/>
</dbReference>
<reference evidence="4 5" key="1">
    <citation type="submission" date="2013-03" db="EMBL/GenBank/DDBJ databases">
        <title>The Genome Sequence of Capronia coronata CBS 617.96.</title>
        <authorList>
            <consortium name="The Broad Institute Genomics Platform"/>
            <person name="Cuomo C."/>
            <person name="de Hoog S."/>
            <person name="Gorbushina A."/>
            <person name="Walker B."/>
            <person name="Young S.K."/>
            <person name="Zeng Q."/>
            <person name="Gargeya S."/>
            <person name="Fitzgerald M."/>
            <person name="Haas B."/>
            <person name="Abouelleil A."/>
            <person name="Allen A.W."/>
            <person name="Alvarado L."/>
            <person name="Arachchi H.M."/>
            <person name="Berlin A.M."/>
            <person name="Chapman S.B."/>
            <person name="Gainer-Dewar J."/>
            <person name="Goldberg J."/>
            <person name="Griggs A."/>
            <person name="Gujja S."/>
            <person name="Hansen M."/>
            <person name="Howarth C."/>
            <person name="Imamovic A."/>
            <person name="Ireland A."/>
            <person name="Larimer J."/>
            <person name="McCowan C."/>
            <person name="Murphy C."/>
            <person name="Pearson M."/>
            <person name="Poon T.W."/>
            <person name="Priest M."/>
            <person name="Roberts A."/>
            <person name="Saif S."/>
            <person name="Shea T."/>
            <person name="Sisk P."/>
            <person name="Sykes S."/>
            <person name="Wortman J."/>
            <person name="Nusbaum C."/>
            <person name="Birren B."/>
        </authorList>
    </citation>
    <scope>NUCLEOTIDE SEQUENCE [LARGE SCALE GENOMIC DNA]</scope>
    <source>
        <strain evidence="4 5">CBS 617.96</strain>
    </source>
</reference>
<keyword evidence="2" id="KW-0560">Oxidoreductase</keyword>
<evidence type="ECO:0000259" key="3">
    <source>
        <dbReference type="PROSITE" id="PS51471"/>
    </source>
</evidence>
<proteinExistence type="inferred from homology"/>
<evidence type="ECO:0000256" key="2">
    <source>
        <dbReference type="RuleBase" id="RU003682"/>
    </source>
</evidence>
<dbReference type="PANTHER" id="PTHR47990">
    <property type="entry name" value="2-OXOGLUTARATE (2OG) AND FE(II)-DEPENDENT OXYGENASE SUPERFAMILY PROTEIN-RELATED"/>
    <property type="match status" value="1"/>
</dbReference>
<dbReference type="HOGENOM" id="CLU_010119_6_3_1"/>
<dbReference type="OrthoDB" id="288590at2759"/>
<evidence type="ECO:0000313" key="5">
    <source>
        <dbReference type="Proteomes" id="UP000019484"/>
    </source>
</evidence>
<sequence>MGSISESPPTVEIPIIDISGYLAGDAEARRKAALQIRHACENQGFLQVVGHSVSQEIQHRFLAAIARFFALPVSEKEKVSQSLSKCHRGYERIGGQKLDELDDSATPDQKEGFSIRPERPLGKFLQGPNQWPDSLDGFREDYMAYFTAVHELSRSIFRLLALSLDLPENHFDAFAADPDGELSSHHYPPTPVDVAGRTRGVGAHTDFGALTLLLQDEVGGLEVLHRPTGTWHNVPPVKGAYVCNIGDLMQIWTNNRYKSTMHRVISPLSGKDRYSCAFFNDGALDTLVECLPTCIAPGEKPVYEPLKVEKHLRQRYMQSYGAAGTVLAA</sequence>
<keyword evidence="2" id="KW-0479">Metal-binding</keyword>
<dbReference type="GO" id="GO:0046872">
    <property type="term" value="F:metal ion binding"/>
    <property type="evidence" value="ECO:0007669"/>
    <property type="project" value="UniProtKB-KW"/>
</dbReference>
<comment type="caution">
    <text evidence="4">The sequence shown here is derived from an EMBL/GenBank/DDBJ whole genome shotgun (WGS) entry which is preliminary data.</text>
</comment>
<dbReference type="STRING" id="1182541.W9Z8Y4"/>
<dbReference type="Proteomes" id="UP000019484">
    <property type="component" value="Unassembled WGS sequence"/>
</dbReference>
<dbReference type="SUPFAM" id="SSF51197">
    <property type="entry name" value="Clavaminate synthase-like"/>
    <property type="match status" value="1"/>
</dbReference>
<dbReference type="PRINTS" id="PR00682">
    <property type="entry name" value="IPNSYNTHASE"/>
</dbReference>
<dbReference type="EMBL" id="AMWN01000003">
    <property type="protein sequence ID" value="EXJ90964.1"/>
    <property type="molecule type" value="Genomic_DNA"/>
</dbReference>
<dbReference type="Pfam" id="PF03171">
    <property type="entry name" value="2OG-FeII_Oxy"/>
    <property type="match status" value="1"/>
</dbReference>
<dbReference type="AlphaFoldDB" id="W9Z8Y4"/>
<keyword evidence="5" id="KW-1185">Reference proteome</keyword>
<dbReference type="Gene3D" id="2.60.120.330">
    <property type="entry name" value="B-lactam Antibiotic, Isopenicillin N Synthase, Chain"/>
    <property type="match status" value="1"/>
</dbReference>
<accession>W9Z8Y4</accession>
<keyword evidence="2" id="KW-0408">Iron</keyword>
<name>W9Z8Y4_9EURO</name>
<feature type="domain" description="Fe2OG dioxygenase" evidence="3">
    <location>
        <begin position="177"/>
        <end position="282"/>
    </location>
</feature>